<dbReference type="PANTHER" id="PTHR36124">
    <property type="match status" value="1"/>
</dbReference>
<evidence type="ECO:0000313" key="2">
    <source>
        <dbReference type="EMBL" id="WNM59196.1"/>
    </source>
</evidence>
<dbReference type="AlphaFoldDB" id="A0AA96GCR9"/>
<organism evidence="2 3">
    <name type="scientific">Candidatus Nitrospira allomarina</name>
    <dbReference type="NCBI Taxonomy" id="3020900"/>
    <lineage>
        <taxon>Bacteria</taxon>
        <taxon>Pseudomonadati</taxon>
        <taxon>Nitrospirota</taxon>
        <taxon>Nitrospiria</taxon>
        <taxon>Nitrospirales</taxon>
        <taxon>Nitrospiraceae</taxon>
        <taxon>Nitrospira</taxon>
    </lineage>
</organism>
<gene>
    <name evidence="2" type="ORF">PP769_05370</name>
</gene>
<dbReference type="InterPro" id="IPR046366">
    <property type="entry name" value="MPAB"/>
</dbReference>
<reference evidence="2 3" key="1">
    <citation type="submission" date="2023-01" db="EMBL/GenBank/DDBJ databases">
        <title>Cultivation and genomic characterization of new, ubiquitous marine nitrite-oxidizing bacteria from the Nitrospirales.</title>
        <authorList>
            <person name="Mueller A.J."/>
            <person name="Daebeler A."/>
            <person name="Herbold C.W."/>
            <person name="Kirkegaard R.H."/>
            <person name="Daims H."/>
        </authorList>
    </citation>
    <scope>NUCLEOTIDE SEQUENCE [LARGE SCALE GENOMIC DNA]</scope>
    <source>
        <strain evidence="2 3">VA</strain>
    </source>
</reference>
<dbReference type="InterPro" id="IPR018713">
    <property type="entry name" value="MPAB/Lcp_cat_dom"/>
</dbReference>
<name>A0AA96GCR9_9BACT</name>
<dbReference type="PANTHER" id="PTHR36124:SF1">
    <property type="entry name" value="ER-BOUND OXYGENASE MPAB_MPAB'_RUBBER OXYGENASE CATALYTIC DOMAIN-CONTAINING PROTEIN"/>
    <property type="match status" value="1"/>
</dbReference>
<protein>
    <submittedName>
        <fullName evidence="2">Oxygenase MpaB family protein</fullName>
    </submittedName>
</protein>
<sequence length="284" mass="33671">MGKDSILKKIQKLNPERDHERIVFLSTCYDFSFDTTRALELALFRTFCVPSISGLLDRTGEFGQRTQKRYDDTDILVSELLEWGYSSERGRRAIQRINRLHGRFSIANEDFLYVLSTFLFEPIRWNRHYGWRPMCEQECLGLFYFWRAVGKGMQIQEIPEDYQTFERFNVEYERERFRFTPSNHRVGTATVELFVGWFPRILAPLVRSAIYALLEPPLIRAFGFPEPSRLMRWAVPSFLKLRAGIWRYLPPRRHPRLRTEMVHPSQPDGYVIEHLGPPEETKGK</sequence>
<dbReference type="RefSeq" id="WP_312645895.1">
    <property type="nucleotide sequence ID" value="NZ_CP116967.1"/>
</dbReference>
<keyword evidence="3" id="KW-1185">Reference proteome</keyword>
<evidence type="ECO:0000313" key="3">
    <source>
        <dbReference type="Proteomes" id="UP001302719"/>
    </source>
</evidence>
<dbReference type="GO" id="GO:0016491">
    <property type="term" value="F:oxidoreductase activity"/>
    <property type="evidence" value="ECO:0007669"/>
    <property type="project" value="InterPro"/>
</dbReference>
<dbReference type="EMBL" id="CP116967">
    <property type="protein sequence ID" value="WNM59196.1"/>
    <property type="molecule type" value="Genomic_DNA"/>
</dbReference>
<evidence type="ECO:0000259" key="1">
    <source>
        <dbReference type="Pfam" id="PF09995"/>
    </source>
</evidence>
<dbReference type="Proteomes" id="UP001302719">
    <property type="component" value="Chromosome"/>
</dbReference>
<dbReference type="KEGG" id="nall:PP769_05370"/>
<feature type="domain" description="ER-bound oxygenase mpaB/mpaB'/Rubber oxygenase catalytic" evidence="1">
    <location>
        <begin position="80"/>
        <end position="233"/>
    </location>
</feature>
<accession>A0AA96GCR9</accession>
<dbReference type="Pfam" id="PF09995">
    <property type="entry name" value="MPAB_Lcp_cat"/>
    <property type="match status" value="1"/>
</dbReference>
<proteinExistence type="predicted"/>